<dbReference type="EMBL" id="JACIEX010000005">
    <property type="protein sequence ID" value="MBB4094077.1"/>
    <property type="molecule type" value="Genomic_DNA"/>
</dbReference>
<evidence type="ECO:0000313" key="2">
    <source>
        <dbReference type="Proteomes" id="UP000553980"/>
    </source>
</evidence>
<evidence type="ECO:0000313" key="1">
    <source>
        <dbReference type="EMBL" id="MBB4094077.1"/>
    </source>
</evidence>
<name>A0AB34YSQ5_9HYPH</name>
<comment type="caution">
    <text evidence="1">The sequence shown here is derived from an EMBL/GenBank/DDBJ whole genome shotgun (WGS) entry which is preliminary data.</text>
</comment>
<sequence length="33" mass="4254">MMLLYSFRNRFWQWLALACSKHADRVYKQRYDR</sequence>
<protein>
    <submittedName>
        <fullName evidence="1">Uncharacterized protein</fullName>
    </submittedName>
</protein>
<organism evidence="1 2">
    <name type="scientific">Brucella pecoris</name>
    <dbReference type="NCBI Taxonomy" id="867683"/>
    <lineage>
        <taxon>Bacteria</taxon>
        <taxon>Pseudomonadati</taxon>
        <taxon>Pseudomonadota</taxon>
        <taxon>Alphaproteobacteria</taxon>
        <taxon>Hyphomicrobiales</taxon>
        <taxon>Brucellaceae</taxon>
        <taxon>Brucella/Ochrobactrum group</taxon>
        <taxon>Brucella</taxon>
    </lineage>
</organism>
<dbReference type="AlphaFoldDB" id="A0AB34YSQ5"/>
<proteinExistence type="predicted"/>
<gene>
    <name evidence="1" type="ORF">GGQ79_002596</name>
</gene>
<keyword evidence="2" id="KW-1185">Reference proteome</keyword>
<dbReference type="Proteomes" id="UP000553980">
    <property type="component" value="Unassembled WGS sequence"/>
</dbReference>
<reference evidence="1 2" key="1">
    <citation type="submission" date="2020-08" db="EMBL/GenBank/DDBJ databases">
        <title>Genomic Encyclopedia of Type Strains, Phase IV (KMG-IV): sequencing the most valuable type-strain genomes for metagenomic binning, comparative biology and taxonomic classification.</title>
        <authorList>
            <person name="Goeker M."/>
        </authorList>
    </citation>
    <scope>NUCLEOTIDE SEQUENCE [LARGE SCALE GENOMIC DNA]</scope>
    <source>
        <strain evidence="1 2">DSM 23868</strain>
    </source>
</reference>
<accession>A0AB34YSQ5</accession>